<reference evidence="2 3" key="1">
    <citation type="submission" date="2021-05" db="EMBL/GenBank/DDBJ databases">
        <authorList>
            <person name="Zhang Z.D."/>
            <person name="Osman G."/>
        </authorList>
    </citation>
    <scope>NUCLEOTIDE SEQUENCE [LARGE SCALE GENOMIC DNA]</scope>
    <source>
        <strain evidence="2 3">KCTC 32217</strain>
    </source>
</reference>
<proteinExistence type="predicted"/>
<evidence type="ECO:0000313" key="3">
    <source>
        <dbReference type="Proteomes" id="UP001319104"/>
    </source>
</evidence>
<organism evidence="2 3">
    <name type="scientific">Litoribacter ruber</name>
    <dbReference type="NCBI Taxonomy" id="702568"/>
    <lineage>
        <taxon>Bacteria</taxon>
        <taxon>Pseudomonadati</taxon>
        <taxon>Bacteroidota</taxon>
        <taxon>Cytophagia</taxon>
        <taxon>Cytophagales</taxon>
        <taxon>Cyclobacteriaceae</taxon>
        <taxon>Litoribacter</taxon>
    </lineage>
</organism>
<dbReference type="PANTHER" id="PTHR42839">
    <property type="entry name" value="ISOCHORISMATE SYNTHASE ENTC"/>
    <property type="match status" value="1"/>
</dbReference>
<dbReference type="Gene3D" id="3.60.120.10">
    <property type="entry name" value="Anthranilate synthase"/>
    <property type="match status" value="1"/>
</dbReference>
<dbReference type="Proteomes" id="UP001319104">
    <property type="component" value="Unassembled WGS sequence"/>
</dbReference>
<protein>
    <submittedName>
        <fullName evidence="2">Chorismate-binding protein</fullName>
    </submittedName>
</protein>
<dbReference type="Pfam" id="PF00425">
    <property type="entry name" value="Chorismate_bind"/>
    <property type="match status" value="1"/>
</dbReference>
<dbReference type="AlphaFoldDB" id="A0AAP2G4P2"/>
<dbReference type="EMBL" id="JAHCMY010000006">
    <property type="protein sequence ID" value="MBS9524720.1"/>
    <property type="molecule type" value="Genomic_DNA"/>
</dbReference>
<feature type="domain" description="Chorismate-utilising enzyme C-terminal" evidence="1">
    <location>
        <begin position="136"/>
        <end position="388"/>
    </location>
</feature>
<dbReference type="PANTHER" id="PTHR42839:SF2">
    <property type="entry name" value="ISOCHORISMATE SYNTHASE ENTC"/>
    <property type="match status" value="1"/>
</dbReference>
<evidence type="ECO:0000259" key="1">
    <source>
        <dbReference type="Pfam" id="PF00425"/>
    </source>
</evidence>
<dbReference type="SUPFAM" id="SSF56322">
    <property type="entry name" value="ADC synthase"/>
    <property type="match status" value="1"/>
</dbReference>
<dbReference type="InterPro" id="IPR015890">
    <property type="entry name" value="Chorismate_C"/>
</dbReference>
<evidence type="ECO:0000313" key="2">
    <source>
        <dbReference type="EMBL" id="MBS9524720.1"/>
    </source>
</evidence>
<gene>
    <name evidence="2" type="ORF">KI659_11935</name>
</gene>
<name>A0AAP2G4P2_9BACT</name>
<sequence>METTSSIKAITHESYLDLMLQYAFQEGFNFAVWRKPKSNQVEIIIDSEPVLRQGMPQLKELPAGFIAHNFEDGTSPSYFFLEAKEYYSLDLGTPVELEENHPFVENTTLSKTELQKLVREGIKKASKGLQVQETSKEDFIDQVQKGIDQINGGKLIKVVPAKIKKQELNENLDLSQTFLKLCESYPNAFINFVHSPAFGTWMGASPEVLIKTEGNTFSTMSLAGTQKAIGDNPLKTAAWTQKEIEEQALVSRYIVNSFKKIRLREYEEKGPKTVLAGNLLHLRSDFIVDMETTNFPQLGSTMLELLHPTSAVCGMPRQAALDFISANERFERTLFAGYFGPVNVQDATSVFVNLRTAQLMGDHAYLYAGAGITEDSIAEKEWEETEMKCDIIGRFFTKENK</sequence>
<keyword evidence="3" id="KW-1185">Reference proteome</keyword>
<accession>A0AAP2G4P2</accession>
<dbReference type="RefSeq" id="WP_213945581.1">
    <property type="nucleotide sequence ID" value="NZ_JAHCMY010000006.1"/>
</dbReference>
<comment type="caution">
    <text evidence="2">The sequence shown here is derived from an EMBL/GenBank/DDBJ whole genome shotgun (WGS) entry which is preliminary data.</text>
</comment>
<dbReference type="InterPro" id="IPR005801">
    <property type="entry name" value="ADC_synthase"/>
</dbReference>